<feature type="compositionally biased region" description="Low complexity" evidence="1">
    <location>
        <begin position="15"/>
        <end position="27"/>
    </location>
</feature>
<feature type="region of interest" description="Disordered" evidence="1">
    <location>
        <begin position="1"/>
        <end position="34"/>
    </location>
</feature>
<gene>
    <name evidence="2" type="ORF">RRG08_027489</name>
</gene>
<dbReference type="Proteomes" id="UP001283361">
    <property type="component" value="Unassembled WGS sequence"/>
</dbReference>
<organism evidence="2 3">
    <name type="scientific">Elysia crispata</name>
    <name type="common">lettuce slug</name>
    <dbReference type="NCBI Taxonomy" id="231223"/>
    <lineage>
        <taxon>Eukaryota</taxon>
        <taxon>Metazoa</taxon>
        <taxon>Spiralia</taxon>
        <taxon>Lophotrochozoa</taxon>
        <taxon>Mollusca</taxon>
        <taxon>Gastropoda</taxon>
        <taxon>Heterobranchia</taxon>
        <taxon>Euthyneura</taxon>
        <taxon>Panpulmonata</taxon>
        <taxon>Sacoglossa</taxon>
        <taxon>Placobranchoidea</taxon>
        <taxon>Plakobranchidae</taxon>
        <taxon>Elysia</taxon>
    </lineage>
</organism>
<comment type="caution">
    <text evidence="2">The sequence shown here is derived from an EMBL/GenBank/DDBJ whole genome shotgun (WGS) entry which is preliminary data.</text>
</comment>
<proteinExistence type="predicted"/>
<reference evidence="2" key="1">
    <citation type="journal article" date="2023" name="G3 (Bethesda)">
        <title>A reference genome for the long-term kleptoplast-retaining sea slug Elysia crispata morphotype clarki.</title>
        <authorList>
            <person name="Eastman K.E."/>
            <person name="Pendleton A.L."/>
            <person name="Shaikh M.A."/>
            <person name="Suttiyut T."/>
            <person name="Ogas R."/>
            <person name="Tomko P."/>
            <person name="Gavelis G."/>
            <person name="Widhalm J.R."/>
            <person name="Wisecaver J.H."/>
        </authorList>
    </citation>
    <scope>NUCLEOTIDE SEQUENCE</scope>
    <source>
        <strain evidence="2">ECLA1</strain>
    </source>
</reference>
<evidence type="ECO:0000313" key="2">
    <source>
        <dbReference type="EMBL" id="KAK3755231.1"/>
    </source>
</evidence>
<accession>A0AAE0YR26</accession>
<dbReference type="AlphaFoldDB" id="A0AAE0YR26"/>
<dbReference type="EMBL" id="JAWDGP010005603">
    <property type="protein sequence ID" value="KAK3755231.1"/>
    <property type="molecule type" value="Genomic_DNA"/>
</dbReference>
<evidence type="ECO:0000256" key="1">
    <source>
        <dbReference type="SAM" id="MobiDB-lite"/>
    </source>
</evidence>
<feature type="compositionally biased region" description="Basic and acidic residues" evidence="1">
    <location>
        <begin position="1"/>
        <end position="14"/>
    </location>
</feature>
<sequence>MEMLLERPSRERQGSVEQSSSSRSSSLEEGDDVKDVRMPHTVHFSVSKIHTYTQYTTHLQYILVRRTLSHNHVIVKTTYMYDVMGEAACLVFLETTALEWFNLDT</sequence>
<keyword evidence="3" id="KW-1185">Reference proteome</keyword>
<evidence type="ECO:0000313" key="3">
    <source>
        <dbReference type="Proteomes" id="UP001283361"/>
    </source>
</evidence>
<protein>
    <submittedName>
        <fullName evidence="2">Uncharacterized protein</fullName>
    </submittedName>
</protein>
<name>A0AAE0YR26_9GAST</name>